<gene>
    <name evidence="1" type="ORF">EXE63_07080</name>
</gene>
<evidence type="ECO:0000313" key="1">
    <source>
        <dbReference type="EMBL" id="QIV80673.1"/>
    </source>
</evidence>
<dbReference type="AlphaFoldDB" id="A0A6H0RZP3"/>
<keyword evidence="2" id="KW-1185">Reference proteome</keyword>
<protein>
    <submittedName>
        <fullName evidence="1">Uncharacterized protein</fullName>
    </submittedName>
</protein>
<accession>A0A6H0RZP3</accession>
<dbReference type="RefSeq" id="WP_168141342.1">
    <property type="nucleotide sequence ID" value="NZ_CP038799.1"/>
</dbReference>
<dbReference type="EMBL" id="CP038799">
    <property type="protein sequence ID" value="QIV80673.1"/>
    <property type="molecule type" value="Genomic_DNA"/>
</dbReference>
<sequence>MGVEFRISRNDQKPIEDFLGRRSDGVTAVSLDTKAGPTQFNVARAAREANVAVYWEPGTERLASIGYNHDQHPLWGGQPFDPAALATSSDESDRLVEATIAAHPETVTHVTAPHFYANDATAARLNVALAERTHELHRAQPTRAILTISARNAVHLIVDLDLAAEYARAGVEAIEIRLSPFGGEDVSLPRIRNAYAVLEMFRSQGMRVTVGHCGTIGLVAVAMGHADAHSLGVGYLEKVDHSAAINRQARPPAADAERRGPTAGVYLPGIAATVPRKLATALLENREIRSRLACRTGTCRNSILEPVESARMHYVHSRAAEMASLLARPKPWRATLETERLAERLQLRERVNKHCLPSGVSKIETRTLRSLLDIFEDRQQAAS</sequence>
<dbReference type="KEGG" id="mfre:EXE63_07080"/>
<dbReference type="Proteomes" id="UP000501849">
    <property type="component" value="Chromosome"/>
</dbReference>
<name>A0A6H0RZP3_9MYCO</name>
<evidence type="ECO:0000313" key="2">
    <source>
        <dbReference type="Proteomes" id="UP000501849"/>
    </source>
</evidence>
<organism evidence="1 2">
    <name type="scientific">Mycolicibacterium frederiksbergense</name>
    <dbReference type="NCBI Taxonomy" id="117567"/>
    <lineage>
        <taxon>Bacteria</taxon>
        <taxon>Bacillati</taxon>
        <taxon>Actinomycetota</taxon>
        <taxon>Actinomycetes</taxon>
        <taxon>Mycobacteriales</taxon>
        <taxon>Mycobacteriaceae</taxon>
        <taxon>Mycolicibacterium</taxon>
    </lineage>
</organism>
<proteinExistence type="predicted"/>
<reference evidence="1 2" key="1">
    <citation type="submission" date="2019-04" db="EMBL/GenBank/DDBJ databases">
        <title>Draft, Whole-Genome Sequence of the Anthracene-degrading Mycobacterium frederiksbergense LB501T, Isolated from a Polycyclic Aromatic Hydrocarbon (PAH)-Contaminated Soil.</title>
        <authorList>
            <person name="Augelletti F."/>
        </authorList>
    </citation>
    <scope>NUCLEOTIDE SEQUENCE [LARGE SCALE GENOMIC DNA]</scope>
    <source>
        <strain evidence="1 2">LB 501T</strain>
    </source>
</reference>